<dbReference type="OrthoDB" id="9811701at2"/>
<accession>A0A0U3W5B9</accession>
<comment type="subcellular location">
    <subcellularLocation>
        <location evidence="1">Cell membrane</location>
        <topology evidence="1">Multi-pass membrane protein</topology>
    </subcellularLocation>
</comment>
<name>A0A0U3W5B9_9BACI</name>
<dbReference type="KEGG" id="lao:AOX59_06765"/>
<feature type="transmembrane region" description="Helical" evidence="6">
    <location>
        <begin position="175"/>
        <end position="196"/>
    </location>
</feature>
<dbReference type="Pfam" id="PF04172">
    <property type="entry name" value="LrgB"/>
    <property type="match status" value="1"/>
</dbReference>
<evidence type="ECO:0000313" key="7">
    <source>
        <dbReference type="EMBL" id="ALX48336.1"/>
    </source>
</evidence>
<feature type="transmembrane region" description="Helical" evidence="6">
    <location>
        <begin position="32"/>
        <end position="50"/>
    </location>
</feature>
<evidence type="ECO:0000313" key="8">
    <source>
        <dbReference type="Proteomes" id="UP000050331"/>
    </source>
</evidence>
<dbReference type="InterPro" id="IPR007300">
    <property type="entry name" value="CidB/LrgB"/>
</dbReference>
<evidence type="ECO:0000256" key="4">
    <source>
        <dbReference type="ARBA" id="ARBA00022989"/>
    </source>
</evidence>
<evidence type="ECO:0000256" key="2">
    <source>
        <dbReference type="ARBA" id="ARBA00022475"/>
    </source>
</evidence>
<evidence type="ECO:0000256" key="6">
    <source>
        <dbReference type="SAM" id="Phobius"/>
    </source>
</evidence>
<gene>
    <name evidence="7" type="ORF">AOX59_06765</name>
</gene>
<dbReference type="AlphaFoldDB" id="A0A0U3W5B9"/>
<keyword evidence="4 6" id="KW-1133">Transmembrane helix</keyword>
<feature type="transmembrane region" description="Helical" evidence="6">
    <location>
        <begin position="89"/>
        <end position="111"/>
    </location>
</feature>
<keyword evidence="8" id="KW-1185">Reference proteome</keyword>
<feature type="transmembrane region" description="Helical" evidence="6">
    <location>
        <begin position="56"/>
        <end position="77"/>
    </location>
</feature>
<keyword evidence="2" id="KW-1003">Cell membrane</keyword>
<proteinExistence type="predicted"/>
<dbReference type="GO" id="GO:0005886">
    <property type="term" value="C:plasma membrane"/>
    <property type="evidence" value="ECO:0007669"/>
    <property type="project" value="UniProtKB-SubCell"/>
</dbReference>
<dbReference type="PANTHER" id="PTHR30249">
    <property type="entry name" value="PUTATIVE SEROTONIN TRANSPORTER"/>
    <property type="match status" value="1"/>
</dbReference>
<organism evidence="7 8">
    <name type="scientific">Lentibacillus amyloliquefaciens</name>
    <dbReference type="NCBI Taxonomy" id="1472767"/>
    <lineage>
        <taxon>Bacteria</taxon>
        <taxon>Bacillati</taxon>
        <taxon>Bacillota</taxon>
        <taxon>Bacilli</taxon>
        <taxon>Bacillales</taxon>
        <taxon>Bacillaceae</taxon>
        <taxon>Lentibacillus</taxon>
    </lineage>
</organism>
<sequence>MNDLIIGLVAVIGTIVCYFIGLKAYQQWRYTFMAPVIIATLILVLSLFLFQIPYEIYMIGGGWINHLLGPAVVALAYPLYEHRDTLKQLTFPILTGTVIGGIVGISSGILLSKWAGVGEEIIYSLIPKNSTTPVAMEVASGIGGIESLAAVFVMIAGIGGSMLSSFILKFTRVHHYIGTGVGIGSASHAIGTAIAMERDPLEGSVSTIAMVVSAVVVSVVAPLFAGWWM</sequence>
<feature type="transmembrane region" description="Helical" evidence="6">
    <location>
        <begin position="148"/>
        <end position="168"/>
    </location>
</feature>
<evidence type="ECO:0000256" key="3">
    <source>
        <dbReference type="ARBA" id="ARBA00022692"/>
    </source>
</evidence>
<feature type="transmembrane region" description="Helical" evidence="6">
    <location>
        <begin position="208"/>
        <end position="228"/>
    </location>
</feature>
<reference evidence="7 8" key="1">
    <citation type="submission" date="2016-01" db="EMBL/GenBank/DDBJ databases">
        <title>Complete genome sequence of strain Lentibacillus amyloliquefaciens LAM0015T isolated from saline sediment.</title>
        <authorList>
            <person name="Wang J.-L."/>
            <person name="He M.-X."/>
        </authorList>
    </citation>
    <scope>NUCLEOTIDE SEQUENCE [LARGE SCALE GENOMIC DNA]</scope>
    <source>
        <strain evidence="7 8">LAM0015</strain>
    </source>
</reference>
<dbReference type="STRING" id="1472767.AOX59_06765"/>
<keyword evidence="3 6" id="KW-0812">Transmembrane</keyword>
<dbReference type="EMBL" id="CP013862">
    <property type="protein sequence ID" value="ALX48336.1"/>
    <property type="molecule type" value="Genomic_DNA"/>
</dbReference>
<feature type="transmembrane region" description="Helical" evidence="6">
    <location>
        <begin position="6"/>
        <end position="25"/>
    </location>
</feature>
<evidence type="ECO:0000256" key="1">
    <source>
        <dbReference type="ARBA" id="ARBA00004651"/>
    </source>
</evidence>
<dbReference type="RefSeq" id="WP_068443669.1">
    <property type="nucleotide sequence ID" value="NZ_CP013862.1"/>
</dbReference>
<protein>
    <recommendedName>
        <fullName evidence="9">Murein hydrolase effector protein LrgB</fullName>
    </recommendedName>
</protein>
<keyword evidence="5 6" id="KW-0472">Membrane</keyword>
<evidence type="ECO:0008006" key="9">
    <source>
        <dbReference type="Google" id="ProtNLM"/>
    </source>
</evidence>
<evidence type="ECO:0000256" key="5">
    <source>
        <dbReference type="ARBA" id="ARBA00023136"/>
    </source>
</evidence>
<dbReference type="Proteomes" id="UP000050331">
    <property type="component" value="Chromosome"/>
</dbReference>
<dbReference type="PANTHER" id="PTHR30249:SF17">
    <property type="entry name" value="HOLIN-LIKE PROTEIN CIDB"/>
    <property type="match status" value="1"/>
</dbReference>